<protein>
    <submittedName>
        <fullName evidence="3">Uncharacterized protein</fullName>
    </submittedName>
</protein>
<dbReference type="NCBIfam" id="TIGR03435">
    <property type="entry name" value="Soli_TIGR03435"/>
    <property type="match status" value="1"/>
</dbReference>
<feature type="region of interest" description="Disordered" evidence="1">
    <location>
        <begin position="148"/>
        <end position="191"/>
    </location>
</feature>
<evidence type="ECO:0000256" key="2">
    <source>
        <dbReference type="SAM" id="SignalP"/>
    </source>
</evidence>
<feature type="signal peptide" evidence="2">
    <location>
        <begin position="1"/>
        <end position="20"/>
    </location>
</feature>
<organism evidence="3">
    <name type="scientific">Solibacter usitatus (strain Ellin6076)</name>
    <dbReference type="NCBI Taxonomy" id="234267"/>
    <lineage>
        <taxon>Bacteria</taxon>
        <taxon>Pseudomonadati</taxon>
        <taxon>Acidobacteriota</taxon>
        <taxon>Terriglobia</taxon>
        <taxon>Bryobacterales</taxon>
        <taxon>Solibacteraceae</taxon>
        <taxon>Candidatus Solibacter</taxon>
    </lineage>
</organism>
<sequence length="317" mass="33293" precursor="true">MRRGICCAGVLALTAWTASAQTGDVPTTFEVASVKPAASMVGGMIRVRMAGGPGQPDPGQINYSNVTLKNVLMTAYNVKGYQISGPSWLESERFDIVAKVPKGATKEQFQLMLQNLLAERFKLKLHRESKELPIYALVVAKNGLKMKETPKDDPAAPAAGTPPASPDAGFGGGEPRIRMGKDGMPQMPPGGPGRGGMMMMMGNGGKARMQANKQKVTQIAEMLGNQLGRPVVDQTGLTADYDFSLEFSADDTMRGPGMMAPPAPSPDGGGAGVSASEGGGPSLMAALQEQLGLKLEPKKGPIDLLVIDNLEKVPTEN</sequence>
<dbReference type="InterPro" id="IPR017801">
    <property type="entry name" value="DUF3738"/>
</dbReference>
<dbReference type="Pfam" id="PF12543">
    <property type="entry name" value="DUF3738"/>
    <property type="match status" value="1"/>
</dbReference>
<feature type="compositionally biased region" description="Low complexity" evidence="1">
    <location>
        <begin position="155"/>
        <end position="168"/>
    </location>
</feature>
<dbReference type="InParanoid" id="Q01YT5"/>
<evidence type="ECO:0000313" key="3">
    <source>
        <dbReference type="EMBL" id="ABJ85180.1"/>
    </source>
</evidence>
<proteinExistence type="predicted"/>
<keyword evidence="2" id="KW-0732">Signal</keyword>
<feature type="compositionally biased region" description="Gly residues" evidence="1">
    <location>
        <begin position="267"/>
        <end position="281"/>
    </location>
</feature>
<gene>
    <name evidence="3" type="ordered locus">Acid_4216</name>
</gene>
<dbReference type="AlphaFoldDB" id="Q01YT5"/>
<name>Q01YT5_SOLUE</name>
<accession>Q01YT5</accession>
<dbReference type="STRING" id="234267.Acid_4216"/>
<feature type="chain" id="PRO_5004162720" evidence="2">
    <location>
        <begin position="21"/>
        <end position="317"/>
    </location>
</feature>
<evidence type="ECO:0000256" key="1">
    <source>
        <dbReference type="SAM" id="MobiDB-lite"/>
    </source>
</evidence>
<dbReference type="HOGENOM" id="CLU_079080_0_0_0"/>
<dbReference type="EMBL" id="CP000473">
    <property type="protein sequence ID" value="ABJ85180.1"/>
    <property type="molecule type" value="Genomic_DNA"/>
</dbReference>
<dbReference type="eggNOG" id="COG4219">
    <property type="taxonomic scope" value="Bacteria"/>
</dbReference>
<reference evidence="3" key="1">
    <citation type="submission" date="2006-10" db="EMBL/GenBank/DDBJ databases">
        <title>Complete sequence of Solibacter usitatus Ellin6076.</title>
        <authorList>
            <consortium name="US DOE Joint Genome Institute"/>
            <person name="Copeland A."/>
            <person name="Lucas S."/>
            <person name="Lapidus A."/>
            <person name="Barry K."/>
            <person name="Detter J.C."/>
            <person name="Glavina del Rio T."/>
            <person name="Hammon N."/>
            <person name="Israni S."/>
            <person name="Dalin E."/>
            <person name="Tice H."/>
            <person name="Pitluck S."/>
            <person name="Thompson L.S."/>
            <person name="Brettin T."/>
            <person name="Bruce D."/>
            <person name="Han C."/>
            <person name="Tapia R."/>
            <person name="Gilna P."/>
            <person name="Schmutz J."/>
            <person name="Larimer F."/>
            <person name="Land M."/>
            <person name="Hauser L."/>
            <person name="Kyrpides N."/>
            <person name="Mikhailova N."/>
            <person name="Janssen P.H."/>
            <person name="Kuske C.R."/>
            <person name="Richardson P."/>
        </authorList>
    </citation>
    <scope>NUCLEOTIDE SEQUENCE</scope>
    <source>
        <strain evidence="3">Ellin6076</strain>
    </source>
</reference>
<feature type="region of interest" description="Disordered" evidence="1">
    <location>
        <begin position="252"/>
        <end position="281"/>
    </location>
</feature>
<dbReference type="KEGG" id="sus:Acid_4216"/>
<dbReference type="OrthoDB" id="108420at2"/>